<gene>
    <name evidence="1" type="ORF">US54_C0071G0002</name>
</gene>
<sequence length="55" mass="6644">MVNFSNNIKKNREFFNFQKISITDQKTVDFSIQNTTLDEIIDLIIWSSNYFKHKK</sequence>
<dbReference type="STRING" id="1618481.US54_C0071G0002"/>
<organism evidence="1 2">
    <name type="scientific">Candidatus Roizmanbacteria bacterium GW2011_GWA2_37_7</name>
    <dbReference type="NCBI Taxonomy" id="1618481"/>
    <lineage>
        <taxon>Bacteria</taxon>
        <taxon>Candidatus Roizmaniibacteriota</taxon>
    </lineage>
</organism>
<dbReference type="Proteomes" id="UP000034471">
    <property type="component" value="Unassembled WGS sequence"/>
</dbReference>
<dbReference type="EMBL" id="LBTJ01000071">
    <property type="protein sequence ID" value="KKQ36360.1"/>
    <property type="molecule type" value="Genomic_DNA"/>
</dbReference>
<proteinExistence type="predicted"/>
<dbReference type="AlphaFoldDB" id="A0A0G0HCU3"/>
<evidence type="ECO:0000313" key="1">
    <source>
        <dbReference type="EMBL" id="KKQ36360.1"/>
    </source>
</evidence>
<protein>
    <submittedName>
        <fullName evidence="1">Uncharacterized protein</fullName>
    </submittedName>
</protein>
<evidence type="ECO:0000313" key="2">
    <source>
        <dbReference type="Proteomes" id="UP000034471"/>
    </source>
</evidence>
<accession>A0A0G0HCU3</accession>
<reference evidence="1 2" key="1">
    <citation type="journal article" date="2015" name="Nature">
        <title>rRNA introns, odd ribosomes, and small enigmatic genomes across a large radiation of phyla.</title>
        <authorList>
            <person name="Brown C.T."/>
            <person name="Hug L.A."/>
            <person name="Thomas B.C."/>
            <person name="Sharon I."/>
            <person name="Castelle C.J."/>
            <person name="Singh A."/>
            <person name="Wilkins M.J."/>
            <person name="Williams K.H."/>
            <person name="Banfield J.F."/>
        </authorList>
    </citation>
    <scope>NUCLEOTIDE SEQUENCE [LARGE SCALE GENOMIC DNA]</scope>
</reference>
<name>A0A0G0HCU3_9BACT</name>
<comment type="caution">
    <text evidence="1">The sequence shown here is derived from an EMBL/GenBank/DDBJ whole genome shotgun (WGS) entry which is preliminary data.</text>
</comment>